<evidence type="ECO:0000313" key="9">
    <source>
        <dbReference type="Proteomes" id="UP000594263"/>
    </source>
</evidence>
<dbReference type="InterPro" id="IPR037185">
    <property type="entry name" value="EmrE-like"/>
</dbReference>
<dbReference type="PANTHER" id="PTHR31218">
    <property type="entry name" value="WAT1-RELATED PROTEIN"/>
    <property type="match status" value="1"/>
</dbReference>
<keyword evidence="4 6" id="KW-1133">Transmembrane helix</keyword>
<feature type="transmembrane region" description="Helical" evidence="6">
    <location>
        <begin position="134"/>
        <end position="155"/>
    </location>
</feature>
<feature type="transmembrane region" description="Helical" evidence="6">
    <location>
        <begin position="43"/>
        <end position="59"/>
    </location>
</feature>
<reference evidence="8" key="1">
    <citation type="submission" date="2021-01" db="UniProtKB">
        <authorList>
            <consortium name="EnsemblPlants"/>
        </authorList>
    </citation>
    <scope>IDENTIFICATION</scope>
</reference>
<dbReference type="Gramene" id="Kaladp0069s0098.1.v1.1">
    <property type="protein sequence ID" value="Kaladp0069s0098.1.v1.1"/>
    <property type="gene ID" value="Kaladp0069s0098.v1.1"/>
</dbReference>
<feature type="transmembrane region" description="Helical" evidence="6">
    <location>
        <begin position="243"/>
        <end position="265"/>
    </location>
</feature>
<dbReference type="AlphaFoldDB" id="A0A7N0UIT7"/>
<proteinExistence type="inferred from homology"/>
<dbReference type="GO" id="GO:0016020">
    <property type="term" value="C:membrane"/>
    <property type="evidence" value="ECO:0007669"/>
    <property type="project" value="UniProtKB-SubCell"/>
</dbReference>
<evidence type="ECO:0000256" key="4">
    <source>
        <dbReference type="ARBA" id="ARBA00022989"/>
    </source>
</evidence>
<evidence type="ECO:0000313" key="8">
    <source>
        <dbReference type="EnsemblPlants" id="Kaladp0069s0098.1.v1.1"/>
    </source>
</evidence>
<feature type="domain" description="EamA" evidence="7">
    <location>
        <begin position="20"/>
        <end position="150"/>
    </location>
</feature>
<feature type="transmembrane region" description="Helical" evidence="6">
    <location>
        <begin position="272"/>
        <end position="293"/>
    </location>
</feature>
<evidence type="ECO:0000256" key="6">
    <source>
        <dbReference type="RuleBase" id="RU363077"/>
    </source>
</evidence>
<organism evidence="8 9">
    <name type="scientific">Kalanchoe fedtschenkoi</name>
    <name type="common">Lavender scallops</name>
    <name type="synonym">South American air plant</name>
    <dbReference type="NCBI Taxonomy" id="63787"/>
    <lineage>
        <taxon>Eukaryota</taxon>
        <taxon>Viridiplantae</taxon>
        <taxon>Streptophyta</taxon>
        <taxon>Embryophyta</taxon>
        <taxon>Tracheophyta</taxon>
        <taxon>Spermatophyta</taxon>
        <taxon>Magnoliopsida</taxon>
        <taxon>eudicotyledons</taxon>
        <taxon>Gunneridae</taxon>
        <taxon>Pentapetalae</taxon>
        <taxon>Saxifragales</taxon>
        <taxon>Crassulaceae</taxon>
        <taxon>Kalanchoe</taxon>
    </lineage>
</organism>
<feature type="transmembrane region" description="Helical" evidence="6">
    <location>
        <begin position="208"/>
        <end position="231"/>
    </location>
</feature>
<dbReference type="Pfam" id="PF00892">
    <property type="entry name" value="EamA"/>
    <property type="match status" value="2"/>
</dbReference>
<feature type="domain" description="EamA" evidence="7">
    <location>
        <begin position="178"/>
        <end position="317"/>
    </location>
</feature>
<evidence type="ECO:0000259" key="7">
    <source>
        <dbReference type="Pfam" id="PF00892"/>
    </source>
</evidence>
<comment type="subcellular location">
    <subcellularLocation>
        <location evidence="1 6">Membrane</location>
        <topology evidence="1 6">Multi-pass membrane protein</topology>
    </subcellularLocation>
</comment>
<evidence type="ECO:0000256" key="3">
    <source>
        <dbReference type="ARBA" id="ARBA00022692"/>
    </source>
</evidence>
<dbReference type="SUPFAM" id="SSF103481">
    <property type="entry name" value="Multidrug resistance efflux transporter EmrE"/>
    <property type="match status" value="2"/>
</dbReference>
<keyword evidence="9" id="KW-1185">Reference proteome</keyword>
<keyword evidence="3 6" id="KW-0812">Transmembrane</keyword>
<dbReference type="Proteomes" id="UP000594263">
    <property type="component" value="Unplaced"/>
</dbReference>
<evidence type="ECO:0000256" key="2">
    <source>
        <dbReference type="ARBA" id="ARBA00007635"/>
    </source>
</evidence>
<evidence type="ECO:0000256" key="5">
    <source>
        <dbReference type="ARBA" id="ARBA00023136"/>
    </source>
</evidence>
<feature type="transmembrane region" description="Helical" evidence="6">
    <location>
        <begin position="175"/>
        <end position="196"/>
    </location>
</feature>
<keyword evidence="5 6" id="KW-0472">Membrane</keyword>
<name>A0A7N0UIT7_KALFE</name>
<feature type="transmembrane region" description="Helical" evidence="6">
    <location>
        <begin position="103"/>
        <end position="122"/>
    </location>
</feature>
<sequence>MNFFSKFKFHFLIFLGNVGCVFTYFITISSFDHGLRPEVYSTYRLAIGSFAVLPFAFFKDRARLPKLTAGFLCKIFLLSLLGTSLPIITFYEGMRCTSPTVASAVNNTIPSTVFVLAVLRGMETLKIRSRRGMAKVAGSVLSLAGVTIMTLYKGYELKPFDSAPIRMEQKKIQEQWVKGSALVAISCVSYSFSFILQAMMLKKYPAQLSLAVWMNVIGSAMSAVFAGAITLHDPNAWALGLDIRLWSVLYGGIFASGYLIFVQLWCTKEKGAVFMTMFYPLTTLMSAFVSYFLVGSNLYVGSILGAVVVVVGLYCLLWGKTADQNDNAPLPKQLQAVVNNGTPEEQVDKVAITVEETPDAARI</sequence>
<dbReference type="OMA" id="ACIVHEP"/>
<dbReference type="EnsemblPlants" id="Kaladp0069s0098.1.v1.1">
    <property type="protein sequence ID" value="Kaladp0069s0098.1.v1.1"/>
    <property type="gene ID" value="Kaladp0069s0098.v1.1"/>
</dbReference>
<dbReference type="GO" id="GO:0022857">
    <property type="term" value="F:transmembrane transporter activity"/>
    <property type="evidence" value="ECO:0007669"/>
    <property type="project" value="InterPro"/>
</dbReference>
<feature type="transmembrane region" description="Helical" evidence="6">
    <location>
        <begin position="12"/>
        <end position="31"/>
    </location>
</feature>
<evidence type="ECO:0000256" key="1">
    <source>
        <dbReference type="ARBA" id="ARBA00004141"/>
    </source>
</evidence>
<comment type="similarity">
    <text evidence="2 6">Belongs to the drug/metabolite transporter (DMT) superfamily. Plant drug/metabolite exporter (P-DME) (TC 2.A.7.4) family.</text>
</comment>
<dbReference type="InterPro" id="IPR000620">
    <property type="entry name" value="EamA_dom"/>
</dbReference>
<protein>
    <recommendedName>
        <fullName evidence="6">WAT1-related protein</fullName>
    </recommendedName>
</protein>
<feature type="transmembrane region" description="Helical" evidence="6">
    <location>
        <begin position="71"/>
        <end position="91"/>
    </location>
</feature>
<feature type="transmembrane region" description="Helical" evidence="6">
    <location>
        <begin position="299"/>
        <end position="317"/>
    </location>
</feature>
<accession>A0A7N0UIT7</accession>
<dbReference type="InterPro" id="IPR030184">
    <property type="entry name" value="WAT1-related"/>
</dbReference>